<dbReference type="PANTHER" id="PTHR18964">
    <property type="entry name" value="ROK (REPRESSOR, ORF, KINASE) FAMILY"/>
    <property type="match status" value="1"/>
</dbReference>
<reference evidence="2 3" key="1">
    <citation type="submission" date="2018-01" db="EMBL/GenBank/DDBJ databases">
        <title>The draft genome sequence of Cohaesibacter sp. H1304.</title>
        <authorList>
            <person name="Wang N.-N."/>
            <person name="Du Z.-J."/>
        </authorList>
    </citation>
    <scope>NUCLEOTIDE SEQUENCE [LARGE SCALE GENOMIC DNA]</scope>
    <source>
        <strain evidence="2 3">H1304</strain>
    </source>
</reference>
<evidence type="ECO:0008006" key="4">
    <source>
        <dbReference type="Google" id="ProtNLM"/>
    </source>
</evidence>
<dbReference type="OrthoDB" id="49685at2"/>
<evidence type="ECO:0000313" key="2">
    <source>
        <dbReference type="EMBL" id="PLW78316.1"/>
    </source>
</evidence>
<sequence>MPFDTKRPGHGITALNIIRNKGLISRTELSRTMKLSKPKITQLSQSLINAGLIEATGEGHSTSSGGRKPILLSLRKDYPKVVIGVDIGAYNLKVSFGHINGDYTIYKTEKTSSSHFPNVVIRQSANLVLEMMEAHDFKEDDVICVGVSIGGLVNSDKGQVIYSPNFKWEDVALAELLSAEVNLPVYLENCTKAMAIGDSSYDALQESDTVLYVNHGFGVGSAVIRDRKIMPGYCEMGHMTIASSRDVICYCGKSNCLETQASGWAIEWMAMDKLNKDLTAHEVAQLADEGDEAAKSIFRHVGRCLGEAIAASANLLSPDYIVIAGGVSQSNHLYQSSLEKAFRENTMRFIHDRSTLSFSECKSESAIRGILKVALTKSIFSTEIEQLN</sequence>
<dbReference type="PANTHER" id="PTHR18964:SF149">
    <property type="entry name" value="BIFUNCTIONAL UDP-N-ACETYLGLUCOSAMINE 2-EPIMERASE_N-ACETYLMANNOSAMINE KINASE"/>
    <property type="match status" value="1"/>
</dbReference>
<name>A0A2N5XUW6_9HYPH</name>
<dbReference type="InterPro" id="IPR043129">
    <property type="entry name" value="ATPase_NBD"/>
</dbReference>
<evidence type="ECO:0000313" key="3">
    <source>
        <dbReference type="Proteomes" id="UP000234881"/>
    </source>
</evidence>
<dbReference type="Proteomes" id="UP000234881">
    <property type="component" value="Unassembled WGS sequence"/>
</dbReference>
<proteinExistence type="inferred from homology"/>
<dbReference type="AlphaFoldDB" id="A0A2N5XUW6"/>
<comment type="similarity">
    <text evidence="1">Belongs to the ROK (NagC/XylR) family.</text>
</comment>
<keyword evidence="3" id="KW-1185">Reference proteome</keyword>
<protein>
    <recommendedName>
        <fullName evidence="4">ROK family transcriptional regulator</fullName>
    </recommendedName>
</protein>
<dbReference type="InterPro" id="IPR000600">
    <property type="entry name" value="ROK"/>
</dbReference>
<comment type="caution">
    <text evidence="2">The sequence shown here is derived from an EMBL/GenBank/DDBJ whole genome shotgun (WGS) entry which is preliminary data.</text>
</comment>
<dbReference type="Gene3D" id="3.30.420.40">
    <property type="match status" value="2"/>
</dbReference>
<dbReference type="SUPFAM" id="SSF46785">
    <property type="entry name" value="Winged helix' DNA-binding domain"/>
    <property type="match status" value="1"/>
</dbReference>
<dbReference type="Pfam" id="PF00480">
    <property type="entry name" value="ROK"/>
    <property type="match status" value="1"/>
</dbReference>
<dbReference type="SUPFAM" id="SSF53067">
    <property type="entry name" value="Actin-like ATPase domain"/>
    <property type="match status" value="1"/>
</dbReference>
<dbReference type="InterPro" id="IPR036388">
    <property type="entry name" value="WH-like_DNA-bd_sf"/>
</dbReference>
<dbReference type="InterPro" id="IPR036390">
    <property type="entry name" value="WH_DNA-bd_sf"/>
</dbReference>
<evidence type="ECO:0000256" key="1">
    <source>
        <dbReference type="ARBA" id="ARBA00006479"/>
    </source>
</evidence>
<gene>
    <name evidence="2" type="ORF">C0081_05550</name>
</gene>
<organism evidence="2 3">
    <name type="scientific">Cohaesibacter celericrescens</name>
    <dbReference type="NCBI Taxonomy" id="2067669"/>
    <lineage>
        <taxon>Bacteria</taxon>
        <taxon>Pseudomonadati</taxon>
        <taxon>Pseudomonadota</taxon>
        <taxon>Alphaproteobacteria</taxon>
        <taxon>Hyphomicrobiales</taxon>
        <taxon>Cohaesibacteraceae</taxon>
    </lineage>
</organism>
<dbReference type="Gene3D" id="1.10.10.10">
    <property type="entry name" value="Winged helix-like DNA-binding domain superfamily/Winged helix DNA-binding domain"/>
    <property type="match status" value="1"/>
</dbReference>
<accession>A0A2N5XUW6</accession>
<dbReference type="EMBL" id="PKUQ01000009">
    <property type="protein sequence ID" value="PLW78316.1"/>
    <property type="molecule type" value="Genomic_DNA"/>
</dbReference>